<evidence type="ECO:0000256" key="3">
    <source>
        <dbReference type="ARBA" id="ARBA00022598"/>
    </source>
</evidence>
<dbReference type="Pfam" id="PF17788">
    <property type="entry name" value="HypF_C"/>
    <property type="match status" value="1"/>
</dbReference>
<keyword evidence="5" id="KW-0863">Zinc-finger</keyword>
<dbReference type="InterPro" id="IPR051060">
    <property type="entry name" value="Carbamoyltrans_HypF-like"/>
</dbReference>
<keyword evidence="9" id="KW-0378">Hydrolase</keyword>
<comment type="catalytic activity">
    <reaction evidence="7 8">
        <text>C-terminal L-cysteinyl-[HypE protein] + carbamoyl phosphate + ATP + H2O = C-terminal S-carboxamide-L-cysteinyl-[HypE protein] + AMP + phosphate + diphosphate + H(+)</text>
        <dbReference type="Rhea" id="RHEA:55636"/>
        <dbReference type="Rhea" id="RHEA-COMP:14247"/>
        <dbReference type="Rhea" id="RHEA-COMP:14392"/>
        <dbReference type="ChEBI" id="CHEBI:15377"/>
        <dbReference type="ChEBI" id="CHEBI:15378"/>
        <dbReference type="ChEBI" id="CHEBI:30616"/>
        <dbReference type="ChEBI" id="CHEBI:33019"/>
        <dbReference type="ChEBI" id="CHEBI:43474"/>
        <dbReference type="ChEBI" id="CHEBI:58228"/>
        <dbReference type="ChEBI" id="CHEBI:76913"/>
        <dbReference type="ChEBI" id="CHEBI:139126"/>
        <dbReference type="ChEBI" id="CHEBI:456215"/>
    </reaction>
</comment>
<feature type="domain" description="Acylphosphatase-like" evidence="10">
    <location>
        <begin position="11"/>
        <end position="98"/>
    </location>
</feature>
<dbReference type="InterPro" id="IPR011125">
    <property type="entry name" value="Znf_HypF"/>
</dbReference>
<comment type="function">
    <text evidence="8">Involved in the maturation of [NiFe] hydrogenases. Along with HypE, it catalyzes the synthesis of the CN ligands of the active site iron of [NiFe]-hydrogenases. HypF functions as a carbamoyl transferase using carbamoylphosphate as a substrate and transferring the carboxamido moiety in an ATP-dependent reaction to the thiolate of the C-terminal cysteine of HypE yielding a protein-S-carboxamide.</text>
</comment>
<comment type="catalytic activity">
    <reaction evidence="9">
        <text>an acyl phosphate + H2O = a carboxylate + phosphate + H(+)</text>
        <dbReference type="Rhea" id="RHEA:14965"/>
        <dbReference type="ChEBI" id="CHEBI:15377"/>
        <dbReference type="ChEBI" id="CHEBI:15378"/>
        <dbReference type="ChEBI" id="CHEBI:29067"/>
        <dbReference type="ChEBI" id="CHEBI:43474"/>
        <dbReference type="ChEBI" id="CHEBI:59918"/>
        <dbReference type="EC" id="3.6.1.7"/>
    </reaction>
</comment>
<dbReference type="Pfam" id="PF07503">
    <property type="entry name" value="zf-HYPF"/>
    <property type="match status" value="2"/>
</dbReference>
<dbReference type="SUPFAM" id="SSF55821">
    <property type="entry name" value="YrdC/RibB"/>
    <property type="match status" value="1"/>
</dbReference>
<dbReference type="Pfam" id="PF00708">
    <property type="entry name" value="Acylphosphatase"/>
    <property type="match status" value="1"/>
</dbReference>
<dbReference type="Gene3D" id="3.30.420.40">
    <property type="match status" value="1"/>
</dbReference>
<dbReference type="RefSeq" id="WP_209288561.1">
    <property type="nucleotide sequence ID" value="NZ_JACVEW010000027.1"/>
</dbReference>
<dbReference type="Gene3D" id="3.30.420.360">
    <property type="match status" value="1"/>
</dbReference>
<evidence type="ECO:0000256" key="8">
    <source>
        <dbReference type="PIRNR" id="PIRNR006256"/>
    </source>
</evidence>
<organism evidence="12 13">
    <name type="scientific">Marinobacterium alkalitolerans</name>
    <dbReference type="NCBI Taxonomy" id="1542925"/>
    <lineage>
        <taxon>Bacteria</taxon>
        <taxon>Pseudomonadati</taxon>
        <taxon>Pseudomonadota</taxon>
        <taxon>Gammaproteobacteria</taxon>
        <taxon>Oceanospirillales</taxon>
        <taxon>Oceanospirillaceae</taxon>
        <taxon>Marinobacterium</taxon>
    </lineage>
</organism>
<dbReference type="PANTHER" id="PTHR42959:SF1">
    <property type="entry name" value="CARBAMOYLTRANSFERASE HYPF"/>
    <property type="match status" value="1"/>
</dbReference>
<reference evidence="12 13" key="1">
    <citation type="submission" date="2020-09" db="EMBL/GenBank/DDBJ databases">
        <authorList>
            <person name="Tanuku N.R.S."/>
        </authorList>
    </citation>
    <scope>NUCLEOTIDE SEQUENCE [LARGE SCALE GENOMIC DNA]</scope>
    <source>
        <strain evidence="12 13">AK62</strain>
    </source>
</reference>
<dbReference type="PANTHER" id="PTHR42959">
    <property type="entry name" value="CARBAMOYLTRANSFERASE"/>
    <property type="match status" value="1"/>
</dbReference>
<evidence type="ECO:0000256" key="5">
    <source>
        <dbReference type="ARBA" id="ARBA00022771"/>
    </source>
</evidence>
<keyword evidence="3" id="KW-0436">Ligase</keyword>
<dbReference type="NCBIfam" id="TIGR00143">
    <property type="entry name" value="hypF"/>
    <property type="match status" value="1"/>
</dbReference>
<evidence type="ECO:0000259" key="11">
    <source>
        <dbReference type="PROSITE" id="PS51163"/>
    </source>
</evidence>
<comment type="similarity">
    <text evidence="2 8">Belongs to the carbamoyltransferase HypF family.</text>
</comment>
<feature type="domain" description="YrdC-like" evidence="11">
    <location>
        <begin position="206"/>
        <end position="395"/>
    </location>
</feature>
<dbReference type="PROSITE" id="PS51160">
    <property type="entry name" value="ACYLPHOSPHATASE_3"/>
    <property type="match status" value="1"/>
</dbReference>
<keyword evidence="13" id="KW-1185">Reference proteome</keyword>
<sequence length="776" mass="84745">MSNSPSHPQFVYRLRYSGNVQGVGFRPHIWREASKLGLSGEVYNTSEGVEVLLRASADQLDTLLERVRSGLPDQARIEECDVEHRDQLVLPPGFHIQSSSELGGATRVSPDLAMCDHCRQELSTPGDRRFRYPFISCTHCGPRYSVVRATPYDRERTTFDAFPMCPACRAEYESPENRRFHAQAISCPDCGPRLWLESAQGPVVTEDIFAHLSERLAAGALVALKGWGGFHLCCDARNAGSIDRLRQLKQRPAKPLAVMMPNLEIAEQYVRLTPAHQRTLGSSQAPILLCERKPCAAPELPASLAPDTDELGCLLPYTPIHELLMQAFAGPLVMTSGNLSGSPQCIDNRAARDLLALGADYILLHDLEIHNRVDDAVVRIHPVTDRVQVIRPGRGIAPVHLPSPEGFEAAGCLLGLGGDLKNTLCLSTSGGWALSPQVGDLAELDTLEAHQALQQGLSQLYRQPVEQLVADRHPAYHSVQQAQQQDLPLYQVQHHHAHLAACLVDNHYPLDGPQVLALCLDGTGYGDDETLWGGECLLGDYRSVKRLAWLTPFHLPGGAQAIREPWRVLVSLLYQAGIDPARQTERFQALAGKPVAPLLKMIQQGVNAPLTSSMGRLFDAVAAALGCYPNGISYEGQAAIKLEHLARQCAEPVSGYSMRWSDGPEGLQLDTAPLWHAINNDMAAGRCVQEMAAAFHTGIAESLLTVISRLRQRHAFSTVVLTGGSFQNRWLLAALCEGIERQGLTPLSHHLVPCNDAGLSVGQIAVAQARLQSKGR</sequence>
<dbReference type="Pfam" id="PF22521">
    <property type="entry name" value="HypF_C_2"/>
    <property type="match status" value="1"/>
</dbReference>
<dbReference type="PROSITE" id="PS51163">
    <property type="entry name" value="YRDC"/>
    <property type="match status" value="1"/>
</dbReference>
<evidence type="ECO:0000313" key="13">
    <source>
        <dbReference type="Proteomes" id="UP000810171"/>
    </source>
</evidence>
<dbReference type="InterPro" id="IPR004421">
    <property type="entry name" value="Carbamoyltransferase_HypF"/>
</dbReference>
<proteinExistence type="inferred from homology"/>
<evidence type="ECO:0000256" key="2">
    <source>
        <dbReference type="ARBA" id="ARBA00008097"/>
    </source>
</evidence>
<gene>
    <name evidence="12" type="primary">hypF</name>
    <name evidence="12" type="ORF">H9C73_14175</name>
</gene>
<dbReference type="InterPro" id="IPR006070">
    <property type="entry name" value="Sua5-like_dom"/>
</dbReference>
<evidence type="ECO:0000256" key="7">
    <source>
        <dbReference type="ARBA" id="ARBA00048220"/>
    </source>
</evidence>
<evidence type="ECO:0000313" key="12">
    <source>
        <dbReference type="EMBL" id="MBP0049876.1"/>
    </source>
</evidence>
<keyword evidence="4" id="KW-0479">Metal-binding</keyword>
<dbReference type="Pfam" id="PF01300">
    <property type="entry name" value="Sua5_yciO_yrdC"/>
    <property type="match status" value="1"/>
</dbReference>
<accession>A0ABS3ZE42</accession>
<dbReference type="InterPro" id="IPR017945">
    <property type="entry name" value="DHBP_synth_RibB-like_a/b_dom"/>
</dbReference>
<dbReference type="Proteomes" id="UP000810171">
    <property type="component" value="Unassembled WGS sequence"/>
</dbReference>
<dbReference type="Gene3D" id="3.90.870.50">
    <property type="match status" value="1"/>
</dbReference>
<dbReference type="EMBL" id="JACVEW010000027">
    <property type="protein sequence ID" value="MBP0049876.1"/>
    <property type="molecule type" value="Genomic_DNA"/>
</dbReference>
<dbReference type="SUPFAM" id="SSF54975">
    <property type="entry name" value="Acylphosphatase/BLUF domain-like"/>
    <property type="match status" value="1"/>
</dbReference>
<keyword evidence="6" id="KW-0862">Zinc</keyword>
<dbReference type="PIRSF" id="PIRSF006256">
    <property type="entry name" value="CMPcnvr_hdrg_mat"/>
    <property type="match status" value="1"/>
</dbReference>
<dbReference type="InterPro" id="IPR001792">
    <property type="entry name" value="Acylphosphatase-like_dom"/>
</dbReference>
<comment type="pathway">
    <text evidence="1 8">Protein modification; [NiFe] hydrogenase maturation.</text>
</comment>
<protein>
    <recommendedName>
        <fullName evidence="8">Carbamoyltransferase HypF</fullName>
        <ecNumber evidence="8">6.2.-.-</ecNumber>
    </recommendedName>
</protein>
<dbReference type="InterPro" id="IPR036046">
    <property type="entry name" value="Acylphosphatase-like_dom_sf"/>
</dbReference>
<evidence type="ECO:0000256" key="4">
    <source>
        <dbReference type="ARBA" id="ARBA00022723"/>
    </source>
</evidence>
<comment type="caution">
    <text evidence="12">The sequence shown here is derived from an EMBL/GenBank/DDBJ whole genome shotgun (WGS) entry which is preliminary data.</text>
</comment>
<dbReference type="Gene3D" id="3.30.110.120">
    <property type="match status" value="1"/>
</dbReference>
<evidence type="ECO:0000256" key="9">
    <source>
        <dbReference type="PROSITE-ProRule" id="PRU00520"/>
    </source>
</evidence>
<name>A0ABS3ZE42_9GAMM</name>
<evidence type="ECO:0000256" key="6">
    <source>
        <dbReference type="ARBA" id="ARBA00022833"/>
    </source>
</evidence>
<feature type="active site" evidence="9">
    <location>
        <position position="26"/>
    </location>
</feature>
<dbReference type="InterPro" id="IPR055128">
    <property type="entry name" value="HypF_C_2"/>
</dbReference>
<evidence type="ECO:0000256" key="1">
    <source>
        <dbReference type="ARBA" id="ARBA00004711"/>
    </source>
</evidence>
<feature type="active site" evidence="9">
    <location>
        <position position="44"/>
    </location>
</feature>
<evidence type="ECO:0000259" key="10">
    <source>
        <dbReference type="PROSITE" id="PS51160"/>
    </source>
</evidence>
<dbReference type="EC" id="6.2.-.-" evidence="8"/>
<dbReference type="InterPro" id="IPR041440">
    <property type="entry name" value="HypF_C"/>
</dbReference>